<dbReference type="Pfam" id="PF00561">
    <property type="entry name" value="Abhydrolase_1"/>
    <property type="match status" value="1"/>
</dbReference>
<dbReference type="RefSeq" id="WP_381360471.1">
    <property type="nucleotide sequence ID" value="NZ_JBHSOA010000014.1"/>
</dbReference>
<dbReference type="Proteomes" id="UP001596180">
    <property type="component" value="Unassembled WGS sequence"/>
</dbReference>
<comment type="caution">
    <text evidence="6">The sequence shown here is derived from an EMBL/GenBank/DDBJ whole genome shotgun (WGS) entry which is preliminary data.</text>
</comment>
<keyword evidence="2 6" id="KW-0378">Hydrolase</keyword>
<protein>
    <submittedName>
        <fullName evidence="6">Alpha/beta hydrolase</fullName>
    </submittedName>
</protein>
<dbReference type="PANTHER" id="PTHR43248:SF25">
    <property type="entry name" value="AB HYDROLASE-1 DOMAIN-CONTAINING PROTEIN-RELATED"/>
    <property type="match status" value="1"/>
</dbReference>
<evidence type="ECO:0000256" key="1">
    <source>
        <dbReference type="ARBA" id="ARBA00010088"/>
    </source>
</evidence>
<dbReference type="InterPro" id="IPR000073">
    <property type="entry name" value="AB_hydrolase_1"/>
</dbReference>
<accession>A0ABW1DW12</accession>
<name>A0ABW1DW12_9ACTN</name>
<evidence type="ECO:0000259" key="5">
    <source>
        <dbReference type="Pfam" id="PF08386"/>
    </source>
</evidence>
<proteinExistence type="inferred from homology"/>
<reference evidence="7" key="1">
    <citation type="journal article" date="2019" name="Int. J. Syst. Evol. Microbiol.">
        <title>The Global Catalogue of Microorganisms (GCM) 10K type strain sequencing project: providing services to taxonomists for standard genome sequencing and annotation.</title>
        <authorList>
            <consortium name="The Broad Institute Genomics Platform"/>
            <consortium name="The Broad Institute Genome Sequencing Center for Infectious Disease"/>
            <person name="Wu L."/>
            <person name="Ma J."/>
        </authorList>
    </citation>
    <scope>NUCLEOTIDE SEQUENCE [LARGE SCALE GENOMIC DNA]</scope>
    <source>
        <strain evidence="7">JCM 10411</strain>
    </source>
</reference>
<feature type="chain" id="PRO_5047304322" evidence="3">
    <location>
        <begin position="36"/>
        <end position="604"/>
    </location>
</feature>
<sequence>MPRTATAPRTPLTRAAGAAAGAVVLLLGAAGPVAAGGPGGGGGDGGGDKVVLRWQDCRNVTQTGFECAVANVPLDHARPGDRTIELTVIRRPAAAPEKRVGTLFFNPGGPGGPGTVGLPELYDKFPKELRDRYDIVSWDPRGVGESTAVRCFGTAEEAVDWQAKLPPFPVGERGQQAFIAAYADLAKRCAQSDPQLLRHVSTADTARDLDLLRAALGEEQLHYWGVSYGTLLGATYANLFPERAGRLVLDGNVDPAAWVDGLGAAAGVAAGADRAAGEGDAMAGLNTFLRLGSHLGSADTLRQFLDHCGRAPVSRCVFSAGSPAATRDKYDTLMARLAQRPASDWTFARAVSEVRGGLYTVHPGWAGVADLLQSLWIGRPLIPLSNPAGATRYPGFEQSFAVLCAESPNPRSPRLYPGLEERAVAEAGELSRWWVWITEPCASWPARAADLYTGPWDRATAHPVLVVNTTHDPSTPYQAAVNMVKELRSARLLTVDGYGHTALDNPSACVERHVVRYFLTGALPPKGARCTQDLPPFVERIPGTPTEQVQEAAFGADPDTAPEPAAAGAPSALLPPAGDAALPYGRWPLEVVAGLLPPDRRPAL</sequence>
<dbReference type="Gene3D" id="3.40.50.1820">
    <property type="entry name" value="alpha/beta hydrolase"/>
    <property type="match status" value="2"/>
</dbReference>
<feature type="domain" description="Peptidase S33 tripeptidyl aminopeptidase-like C-terminal" evidence="5">
    <location>
        <begin position="434"/>
        <end position="530"/>
    </location>
</feature>
<comment type="similarity">
    <text evidence="1">Belongs to the peptidase S33 family.</text>
</comment>
<dbReference type="InterPro" id="IPR013595">
    <property type="entry name" value="Pept_S33_TAP-like_C"/>
</dbReference>
<dbReference type="SUPFAM" id="SSF53474">
    <property type="entry name" value="alpha/beta-Hydrolases"/>
    <property type="match status" value="1"/>
</dbReference>
<evidence type="ECO:0000259" key="4">
    <source>
        <dbReference type="Pfam" id="PF00561"/>
    </source>
</evidence>
<dbReference type="PANTHER" id="PTHR43248">
    <property type="entry name" value="2-SUCCINYL-6-HYDROXY-2,4-CYCLOHEXADIENE-1-CARBOXYLATE SYNTHASE"/>
    <property type="match status" value="1"/>
</dbReference>
<dbReference type="InterPro" id="IPR029058">
    <property type="entry name" value="AB_hydrolase_fold"/>
</dbReference>
<organism evidence="6 7">
    <name type="scientific">Streptomyces chlorus</name>
    <dbReference type="NCBI Taxonomy" id="887452"/>
    <lineage>
        <taxon>Bacteria</taxon>
        <taxon>Bacillati</taxon>
        <taxon>Actinomycetota</taxon>
        <taxon>Actinomycetes</taxon>
        <taxon>Kitasatosporales</taxon>
        <taxon>Streptomycetaceae</taxon>
        <taxon>Streptomyces</taxon>
    </lineage>
</organism>
<evidence type="ECO:0000313" key="7">
    <source>
        <dbReference type="Proteomes" id="UP001596180"/>
    </source>
</evidence>
<evidence type="ECO:0000256" key="3">
    <source>
        <dbReference type="SAM" id="SignalP"/>
    </source>
</evidence>
<dbReference type="InterPro" id="IPR051601">
    <property type="entry name" value="Serine_prot/Carboxylest_S33"/>
</dbReference>
<evidence type="ECO:0000256" key="2">
    <source>
        <dbReference type="ARBA" id="ARBA00022801"/>
    </source>
</evidence>
<keyword evidence="7" id="KW-1185">Reference proteome</keyword>
<dbReference type="Pfam" id="PF08386">
    <property type="entry name" value="Abhydrolase_4"/>
    <property type="match status" value="1"/>
</dbReference>
<keyword evidence="3" id="KW-0732">Signal</keyword>
<feature type="domain" description="AB hydrolase-1" evidence="4">
    <location>
        <begin position="103"/>
        <end position="255"/>
    </location>
</feature>
<feature type="signal peptide" evidence="3">
    <location>
        <begin position="1"/>
        <end position="35"/>
    </location>
</feature>
<dbReference type="GO" id="GO:0016787">
    <property type="term" value="F:hydrolase activity"/>
    <property type="evidence" value="ECO:0007669"/>
    <property type="project" value="UniProtKB-KW"/>
</dbReference>
<evidence type="ECO:0000313" key="6">
    <source>
        <dbReference type="EMBL" id="MFC5851921.1"/>
    </source>
</evidence>
<dbReference type="EMBL" id="JBHSOA010000014">
    <property type="protein sequence ID" value="MFC5851921.1"/>
    <property type="molecule type" value="Genomic_DNA"/>
</dbReference>
<gene>
    <name evidence="6" type="ORF">ACFPZI_08805</name>
</gene>